<gene>
    <name evidence="5" type="ORF">CC86DRAFT_457435</name>
</gene>
<dbReference type="FunFam" id="1.20.5.170:FF:000056">
    <property type="entry name" value="DNA repair protein SWI5 homolog"/>
    <property type="match status" value="1"/>
</dbReference>
<reference evidence="5" key="1">
    <citation type="journal article" date="2020" name="Stud. Mycol.">
        <title>101 Dothideomycetes genomes: a test case for predicting lifestyles and emergence of pathogens.</title>
        <authorList>
            <person name="Haridas S."/>
            <person name="Albert R."/>
            <person name="Binder M."/>
            <person name="Bloem J."/>
            <person name="Labutti K."/>
            <person name="Salamov A."/>
            <person name="Andreopoulos B."/>
            <person name="Baker S."/>
            <person name="Barry K."/>
            <person name="Bills G."/>
            <person name="Bluhm B."/>
            <person name="Cannon C."/>
            <person name="Castanera R."/>
            <person name="Culley D."/>
            <person name="Daum C."/>
            <person name="Ezra D."/>
            <person name="Gonzalez J."/>
            <person name="Henrissat B."/>
            <person name="Kuo A."/>
            <person name="Liang C."/>
            <person name="Lipzen A."/>
            <person name="Lutzoni F."/>
            <person name="Magnuson J."/>
            <person name="Mondo S."/>
            <person name="Nolan M."/>
            <person name="Ohm R."/>
            <person name="Pangilinan J."/>
            <person name="Park H.-J."/>
            <person name="Ramirez L."/>
            <person name="Alfaro M."/>
            <person name="Sun H."/>
            <person name="Tritt A."/>
            <person name="Yoshinaga Y."/>
            <person name="Zwiers L.-H."/>
            <person name="Turgeon B."/>
            <person name="Goodwin S."/>
            <person name="Spatafora J."/>
            <person name="Crous P."/>
            <person name="Grigoriev I."/>
        </authorList>
    </citation>
    <scope>NUCLEOTIDE SEQUENCE</scope>
    <source>
        <strain evidence="5">CBS 113818</strain>
    </source>
</reference>
<dbReference type="Pfam" id="PF07061">
    <property type="entry name" value="Swi5"/>
    <property type="match status" value="1"/>
</dbReference>
<feature type="region of interest" description="Disordered" evidence="4">
    <location>
        <begin position="199"/>
        <end position="292"/>
    </location>
</feature>
<evidence type="ECO:0000313" key="5">
    <source>
        <dbReference type="EMBL" id="KAF2823798.1"/>
    </source>
</evidence>
<feature type="compositionally biased region" description="Polar residues" evidence="4">
    <location>
        <begin position="120"/>
        <end position="154"/>
    </location>
</feature>
<evidence type="ECO:0000256" key="1">
    <source>
        <dbReference type="ARBA" id="ARBA00008060"/>
    </source>
</evidence>
<keyword evidence="2" id="KW-0227">DNA damage</keyword>
<comment type="similarity">
    <text evidence="1">Belongs to the SWI5/SAE3 family.</text>
</comment>
<dbReference type="EMBL" id="MU006231">
    <property type="protein sequence ID" value="KAF2823798.1"/>
    <property type="molecule type" value="Genomic_DNA"/>
</dbReference>
<dbReference type="OrthoDB" id="255837at2759"/>
<evidence type="ECO:0000256" key="3">
    <source>
        <dbReference type="ARBA" id="ARBA00023204"/>
    </source>
</evidence>
<dbReference type="GO" id="GO:0032798">
    <property type="term" value="C:Swi5-Sfr1 complex"/>
    <property type="evidence" value="ECO:0007669"/>
    <property type="project" value="TreeGrafter"/>
</dbReference>
<evidence type="ECO:0000313" key="6">
    <source>
        <dbReference type="Proteomes" id="UP000799424"/>
    </source>
</evidence>
<feature type="compositionally biased region" description="Basic and acidic residues" evidence="4">
    <location>
        <begin position="264"/>
        <end position="290"/>
    </location>
</feature>
<organism evidence="5 6">
    <name type="scientific">Ophiobolus disseminans</name>
    <dbReference type="NCBI Taxonomy" id="1469910"/>
    <lineage>
        <taxon>Eukaryota</taxon>
        <taxon>Fungi</taxon>
        <taxon>Dikarya</taxon>
        <taxon>Ascomycota</taxon>
        <taxon>Pezizomycotina</taxon>
        <taxon>Dothideomycetes</taxon>
        <taxon>Pleosporomycetidae</taxon>
        <taxon>Pleosporales</taxon>
        <taxon>Pleosporineae</taxon>
        <taxon>Phaeosphaeriaceae</taxon>
        <taxon>Ophiobolus</taxon>
    </lineage>
</organism>
<feature type="region of interest" description="Disordered" evidence="4">
    <location>
        <begin position="85"/>
        <end position="182"/>
    </location>
</feature>
<proteinExistence type="inferred from homology"/>
<dbReference type="GO" id="GO:0000709">
    <property type="term" value="P:meiotic joint molecule formation"/>
    <property type="evidence" value="ECO:0007669"/>
    <property type="project" value="TreeGrafter"/>
</dbReference>
<evidence type="ECO:0000256" key="4">
    <source>
        <dbReference type="SAM" id="MobiDB-lite"/>
    </source>
</evidence>
<dbReference type="Proteomes" id="UP000799424">
    <property type="component" value="Unassembled WGS sequence"/>
</dbReference>
<feature type="compositionally biased region" description="Polar residues" evidence="4">
    <location>
        <begin position="233"/>
        <end position="250"/>
    </location>
</feature>
<dbReference type="GO" id="GO:0034974">
    <property type="term" value="C:Swi5-Swi2 complex"/>
    <property type="evidence" value="ECO:0007669"/>
    <property type="project" value="TreeGrafter"/>
</dbReference>
<accession>A0A6A6ZSN5</accession>
<feature type="region of interest" description="Disordered" evidence="4">
    <location>
        <begin position="328"/>
        <end position="347"/>
    </location>
</feature>
<feature type="region of interest" description="Disordered" evidence="4">
    <location>
        <begin position="1"/>
        <end position="69"/>
    </location>
</feature>
<keyword evidence="6" id="KW-1185">Reference proteome</keyword>
<keyword evidence="3" id="KW-0234">DNA repair</keyword>
<name>A0A6A6ZSN5_9PLEO</name>
<dbReference type="Gene3D" id="1.20.5.170">
    <property type="match status" value="1"/>
</dbReference>
<evidence type="ECO:0000256" key="2">
    <source>
        <dbReference type="ARBA" id="ARBA00022763"/>
    </source>
</evidence>
<dbReference type="PANTHER" id="PTHR28529:SF2">
    <property type="entry name" value="DNA REPAIR PROTEIN SWI5 HOMOLOG"/>
    <property type="match status" value="1"/>
</dbReference>
<protein>
    <submittedName>
        <fullName evidence="5">Swi5-domain-containing protein</fullName>
    </submittedName>
</protein>
<sequence>MAAGCGRTEIPDSEDEPMTSSPVNAMDGAADKLSATAPVPPQDAQDAQDTLQEAARTHQGRTDGLSADHEIASIDVDALKIDQTNMQLETSAGSCDAEAHSDNPPSPVPEGSVHPALQADDSTVQPHSTASHVTSDGEQQTKPVAKVTSATNMSLPVPGAGTRDKMVDAEFPLESTGHESTLGCTGACSHAAELEVDDVARIPDAEQKPSTSSRMAIGSFMSDDDRVKGEGEAQSTDSHELNSSLNNPTTRIDRPSGPDLTIPTEDRTSTDSRCGANDDSRAHVEDHELTQDVEDAATPLRLSSLDPQVKGDPVDTEMSDVTLIQVERKSSQMPSLHPNEESTQVDGNIQSNCSTSTMAPATVKTDNDVFQASGQADFNLSETRESLKSSPTNATTVDAQPETQAHDAADVNSGSHITTMTPQEVTLAELKAQKAAFLAALACLPAIQVLMEEKATSDAEISDGDDEPTEADIMAAANKIVKDHIKLLHEYNELKDVGQGLMGLIADQRGVRIIEVQEEFGIDAKD</sequence>
<dbReference type="InterPro" id="IPR010760">
    <property type="entry name" value="DNA-repair_Swi5"/>
</dbReference>
<dbReference type="AlphaFoldDB" id="A0A6A6ZSN5"/>
<dbReference type="GO" id="GO:0010772">
    <property type="term" value="P:meiotic DNA recombinase assembly involved in reciprocal meiotic recombination"/>
    <property type="evidence" value="ECO:0007669"/>
    <property type="project" value="TreeGrafter"/>
</dbReference>
<dbReference type="PANTHER" id="PTHR28529">
    <property type="entry name" value="DNA REPAIR PROTEIN SWI5 HOMOLOG"/>
    <property type="match status" value="1"/>
</dbReference>